<dbReference type="InterPro" id="IPR008880">
    <property type="entry name" value="Trigger_fac_C"/>
</dbReference>
<dbReference type="GO" id="GO:0015031">
    <property type="term" value="P:protein transport"/>
    <property type="evidence" value="ECO:0007669"/>
    <property type="project" value="UniProtKB-UniRule"/>
</dbReference>
<comment type="caution">
    <text evidence="16">The sequence shown here is derived from an EMBL/GenBank/DDBJ whole genome shotgun (WGS) entry which is preliminary data.</text>
</comment>
<dbReference type="InterPro" id="IPR027304">
    <property type="entry name" value="Trigger_fact/SurA_dom_sf"/>
</dbReference>
<dbReference type="SUPFAM" id="SSF54534">
    <property type="entry name" value="FKBP-like"/>
    <property type="match status" value="1"/>
</dbReference>
<keyword evidence="17" id="KW-1185">Reference proteome</keyword>
<evidence type="ECO:0000256" key="5">
    <source>
        <dbReference type="ARBA" id="ARBA00022618"/>
    </source>
</evidence>
<dbReference type="NCBIfam" id="TIGR00115">
    <property type="entry name" value="tig"/>
    <property type="match status" value="1"/>
</dbReference>
<comment type="domain">
    <text evidence="11">Consists of 3 domains; the N-terminus binds the ribosome, the middle domain has PPIase activity, while the C-terminus has intrinsic chaperone activity on its own.</text>
</comment>
<evidence type="ECO:0000313" key="16">
    <source>
        <dbReference type="EMBL" id="MBJ6726321.1"/>
    </source>
</evidence>
<evidence type="ECO:0000259" key="15">
    <source>
        <dbReference type="PROSITE" id="PS50059"/>
    </source>
</evidence>
<dbReference type="Pfam" id="PF05697">
    <property type="entry name" value="Trigger_N"/>
    <property type="match status" value="1"/>
</dbReference>
<dbReference type="GO" id="GO:0003755">
    <property type="term" value="F:peptidyl-prolyl cis-trans isomerase activity"/>
    <property type="evidence" value="ECO:0007669"/>
    <property type="project" value="UniProtKB-UniRule"/>
</dbReference>
<sequence>MQINVETLSSVKKKINFVIPAERVSQEVDKAYGEIKKYAAVKGFRKGKVPMGLIEKHYGDKMAEEVLKTLVNDTYYKAVADEGLNPVSFPVIESDALKPGEAFNYSATIEVFPKVELKEYVGLELEKEQLVLDQEAVNARLAEMQQSMAQLVPAQEGHAAALGDFVVFDFTGSIDGVPFEGGAAEDFQLELGSGRFIPGFEDQMVGLKAGDSKDLNVTFPEQYGNDTLRGKPAVFAVTVKEIKVKELPELDDEFAKEFGEFDNLDALKAKLAEIQKEQEEHRVEYELKERMYKQLVEKNELEVPETLVDRQVEVMLEQSKQRLAQQRLTLEMMGLTEDAYKAQFRDAARDQVKSSLILDAVAEKENIEVTDADFDARVEEIAQSSGQDKGSVAKHFANARAKESLTLQLREEKAADFIISKAVVVERPKAELKA</sequence>
<evidence type="ECO:0000256" key="11">
    <source>
        <dbReference type="HAMAP-Rule" id="MF_00303"/>
    </source>
</evidence>
<dbReference type="GO" id="GO:0043022">
    <property type="term" value="F:ribosome binding"/>
    <property type="evidence" value="ECO:0007669"/>
    <property type="project" value="TreeGrafter"/>
</dbReference>
<evidence type="ECO:0000256" key="14">
    <source>
        <dbReference type="SAM" id="Coils"/>
    </source>
</evidence>
<dbReference type="Pfam" id="PF00254">
    <property type="entry name" value="FKBP_C"/>
    <property type="match status" value="1"/>
</dbReference>
<feature type="coiled-coil region" evidence="14">
    <location>
        <begin position="264"/>
        <end position="291"/>
    </location>
</feature>
<dbReference type="EMBL" id="JAEMHM010000013">
    <property type="protein sequence ID" value="MBJ6726321.1"/>
    <property type="molecule type" value="Genomic_DNA"/>
</dbReference>
<name>A0A8J7JFK5_9BACT</name>
<dbReference type="Gene3D" id="3.30.70.1050">
    <property type="entry name" value="Trigger factor ribosome-binding domain"/>
    <property type="match status" value="1"/>
</dbReference>
<dbReference type="InterPro" id="IPR037041">
    <property type="entry name" value="Trigger_fac_C_sf"/>
</dbReference>
<dbReference type="HAMAP" id="MF_00303">
    <property type="entry name" value="Trigger_factor_Tig"/>
    <property type="match status" value="1"/>
</dbReference>
<dbReference type="EC" id="5.2.1.8" evidence="3 11"/>
<dbReference type="InterPro" id="IPR001179">
    <property type="entry name" value="PPIase_FKBP_dom"/>
</dbReference>
<evidence type="ECO:0000256" key="6">
    <source>
        <dbReference type="ARBA" id="ARBA00023110"/>
    </source>
</evidence>
<evidence type="ECO:0000256" key="13">
    <source>
        <dbReference type="RuleBase" id="RU003914"/>
    </source>
</evidence>
<dbReference type="PROSITE" id="PS50059">
    <property type="entry name" value="FKBP_PPIASE"/>
    <property type="match status" value="1"/>
</dbReference>
<dbReference type="InterPro" id="IPR046357">
    <property type="entry name" value="PPIase_dom_sf"/>
</dbReference>
<evidence type="ECO:0000256" key="2">
    <source>
        <dbReference type="ARBA" id="ARBA00005464"/>
    </source>
</evidence>
<dbReference type="Gene3D" id="1.10.3120.10">
    <property type="entry name" value="Trigger factor, C-terminal domain"/>
    <property type="match status" value="1"/>
</dbReference>
<dbReference type="InterPro" id="IPR005215">
    <property type="entry name" value="Trig_fac"/>
</dbReference>
<evidence type="ECO:0000256" key="3">
    <source>
        <dbReference type="ARBA" id="ARBA00013194"/>
    </source>
</evidence>
<dbReference type="GO" id="GO:0051083">
    <property type="term" value="P:'de novo' cotranslational protein folding"/>
    <property type="evidence" value="ECO:0007669"/>
    <property type="project" value="TreeGrafter"/>
</dbReference>
<evidence type="ECO:0000256" key="7">
    <source>
        <dbReference type="ARBA" id="ARBA00023186"/>
    </source>
</evidence>
<accession>A0A8J7JFK5</accession>
<evidence type="ECO:0000256" key="10">
    <source>
        <dbReference type="ARBA" id="ARBA00029986"/>
    </source>
</evidence>
<dbReference type="GO" id="GO:0044183">
    <property type="term" value="F:protein folding chaperone"/>
    <property type="evidence" value="ECO:0007669"/>
    <property type="project" value="TreeGrafter"/>
</dbReference>
<dbReference type="FunFam" id="3.10.50.40:FF:000001">
    <property type="entry name" value="Trigger factor"/>
    <property type="match status" value="1"/>
</dbReference>
<dbReference type="PIRSF" id="PIRSF003095">
    <property type="entry name" value="Trigger_factor"/>
    <property type="match status" value="1"/>
</dbReference>
<dbReference type="InterPro" id="IPR036611">
    <property type="entry name" value="Trigger_fac_ribosome-bd_sf"/>
</dbReference>
<gene>
    <name evidence="11 16" type="primary">tig</name>
    <name evidence="16" type="ORF">JFN93_16525</name>
</gene>
<keyword evidence="14" id="KW-0175">Coiled coil</keyword>
<reference evidence="16" key="1">
    <citation type="submission" date="2020-12" db="EMBL/GenBank/DDBJ databases">
        <title>Geomonas sp. Red875, isolated from river sediment.</title>
        <authorList>
            <person name="Xu Z."/>
            <person name="Zhang Z."/>
            <person name="Masuda Y."/>
            <person name="Itoh H."/>
            <person name="Senoo K."/>
        </authorList>
    </citation>
    <scope>NUCLEOTIDE SEQUENCE</scope>
    <source>
        <strain evidence="16">Red875</strain>
    </source>
</reference>
<dbReference type="AlphaFoldDB" id="A0A8J7JFK5"/>
<dbReference type="Gene3D" id="3.10.50.40">
    <property type="match status" value="1"/>
</dbReference>
<organism evidence="16 17">
    <name type="scientific">Geomesophilobacter sediminis</name>
    <dbReference type="NCBI Taxonomy" id="2798584"/>
    <lineage>
        <taxon>Bacteria</taxon>
        <taxon>Pseudomonadati</taxon>
        <taxon>Thermodesulfobacteriota</taxon>
        <taxon>Desulfuromonadia</taxon>
        <taxon>Geobacterales</taxon>
        <taxon>Geobacteraceae</taxon>
        <taxon>Geomesophilobacter</taxon>
    </lineage>
</organism>
<comment type="function">
    <text evidence="11">Involved in protein export. Acts as a chaperone by maintaining the newly synthesized protein in an open conformation. Functions as a peptidyl-prolyl cis-trans isomerase.</text>
</comment>
<dbReference type="RefSeq" id="WP_199385228.1">
    <property type="nucleotide sequence ID" value="NZ_JAEMHM010000013.1"/>
</dbReference>
<dbReference type="GO" id="GO:0043335">
    <property type="term" value="P:protein unfolding"/>
    <property type="evidence" value="ECO:0007669"/>
    <property type="project" value="TreeGrafter"/>
</dbReference>
<dbReference type="SUPFAM" id="SSF102735">
    <property type="entry name" value="Trigger factor ribosome-binding domain"/>
    <property type="match status" value="1"/>
</dbReference>
<evidence type="ECO:0000256" key="8">
    <source>
        <dbReference type="ARBA" id="ARBA00023235"/>
    </source>
</evidence>
<dbReference type="Proteomes" id="UP000636888">
    <property type="component" value="Unassembled WGS sequence"/>
</dbReference>
<keyword evidence="9 11" id="KW-0131">Cell cycle</keyword>
<dbReference type="GO" id="GO:0051301">
    <property type="term" value="P:cell division"/>
    <property type="evidence" value="ECO:0007669"/>
    <property type="project" value="UniProtKB-KW"/>
</dbReference>
<evidence type="ECO:0000256" key="4">
    <source>
        <dbReference type="ARBA" id="ARBA00016902"/>
    </source>
</evidence>
<comment type="catalytic activity">
    <reaction evidence="1 11 12">
        <text>[protein]-peptidylproline (omega=180) = [protein]-peptidylproline (omega=0)</text>
        <dbReference type="Rhea" id="RHEA:16237"/>
        <dbReference type="Rhea" id="RHEA-COMP:10747"/>
        <dbReference type="Rhea" id="RHEA-COMP:10748"/>
        <dbReference type="ChEBI" id="CHEBI:83833"/>
        <dbReference type="ChEBI" id="CHEBI:83834"/>
        <dbReference type="EC" id="5.2.1.8"/>
    </reaction>
</comment>
<keyword evidence="11" id="KW-0963">Cytoplasm</keyword>
<evidence type="ECO:0000256" key="1">
    <source>
        <dbReference type="ARBA" id="ARBA00000971"/>
    </source>
</evidence>
<feature type="domain" description="PPIase FKBP-type" evidence="15">
    <location>
        <begin position="163"/>
        <end position="248"/>
    </location>
</feature>
<keyword evidence="6 11" id="KW-0697">Rotamase</keyword>
<keyword evidence="5 11" id="KW-0132">Cell division</keyword>
<comment type="similarity">
    <text evidence="2 11 13">Belongs to the FKBP-type PPIase family. Tig subfamily.</text>
</comment>
<keyword evidence="7 11" id="KW-0143">Chaperone</keyword>
<comment type="subcellular location">
    <subcellularLocation>
        <location evidence="11">Cytoplasm</location>
    </subcellularLocation>
    <text evidence="11">About half TF is bound to the ribosome near the polypeptide exit tunnel while the other half is free in the cytoplasm.</text>
</comment>
<dbReference type="Pfam" id="PF05698">
    <property type="entry name" value="Trigger_C"/>
    <property type="match status" value="1"/>
</dbReference>
<keyword evidence="8 11" id="KW-0413">Isomerase</keyword>
<dbReference type="SUPFAM" id="SSF109998">
    <property type="entry name" value="Triger factor/SurA peptide-binding domain-like"/>
    <property type="match status" value="1"/>
</dbReference>
<dbReference type="PANTHER" id="PTHR30560">
    <property type="entry name" value="TRIGGER FACTOR CHAPERONE AND PEPTIDYL-PROLYL CIS/TRANS ISOMERASE"/>
    <property type="match status" value="1"/>
</dbReference>
<dbReference type="InterPro" id="IPR008881">
    <property type="entry name" value="Trigger_fac_ribosome-bd_bac"/>
</dbReference>
<evidence type="ECO:0000256" key="9">
    <source>
        <dbReference type="ARBA" id="ARBA00023306"/>
    </source>
</evidence>
<protein>
    <recommendedName>
        <fullName evidence="4 11">Trigger factor</fullName>
        <shortName evidence="11">TF</shortName>
        <ecNumber evidence="3 11">5.2.1.8</ecNumber>
    </recommendedName>
    <alternativeName>
        <fullName evidence="10 11">PPIase</fullName>
    </alternativeName>
</protein>
<evidence type="ECO:0000256" key="12">
    <source>
        <dbReference type="PROSITE-ProRule" id="PRU00277"/>
    </source>
</evidence>
<proteinExistence type="inferred from homology"/>
<dbReference type="PANTHER" id="PTHR30560:SF3">
    <property type="entry name" value="TRIGGER FACTOR-LIKE PROTEIN TIG, CHLOROPLASTIC"/>
    <property type="match status" value="1"/>
</dbReference>
<evidence type="ECO:0000313" key="17">
    <source>
        <dbReference type="Proteomes" id="UP000636888"/>
    </source>
</evidence>
<dbReference type="GO" id="GO:0005737">
    <property type="term" value="C:cytoplasm"/>
    <property type="evidence" value="ECO:0007669"/>
    <property type="project" value="UniProtKB-SubCell"/>
</dbReference>